<comment type="caution">
    <text evidence="1">The sequence shown here is derived from an EMBL/GenBank/DDBJ whole genome shotgun (WGS) entry which is preliminary data.</text>
</comment>
<name>A0A392W4M6_9FABA</name>
<reference evidence="1 2" key="1">
    <citation type="journal article" date="2018" name="Front. Plant Sci.">
        <title>Red Clover (Trifolium pratense) and Zigzag Clover (T. medium) - A Picture of Genomic Similarities and Differences.</title>
        <authorList>
            <person name="Dluhosova J."/>
            <person name="Istvanek J."/>
            <person name="Nedelnik J."/>
            <person name="Repkova J."/>
        </authorList>
    </citation>
    <scope>NUCLEOTIDE SEQUENCE [LARGE SCALE GENOMIC DNA]</scope>
    <source>
        <strain evidence="2">cv. 10/8</strain>
        <tissue evidence="1">Leaf</tissue>
    </source>
</reference>
<sequence length="18" mass="2093">MCECFLRYETANEPTANT</sequence>
<organism evidence="1 2">
    <name type="scientific">Trifolium medium</name>
    <dbReference type="NCBI Taxonomy" id="97028"/>
    <lineage>
        <taxon>Eukaryota</taxon>
        <taxon>Viridiplantae</taxon>
        <taxon>Streptophyta</taxon>
        <taxon>Embryophyta</taxon>
        <taxon>Tracheophyta</taxon>
        <taxon>Spermatophyta</taxon>
        <taxon>Magnoliopsida</taxon>
        <taxon>eudicotyledons</taxon>
        <taxon>Gunneridae</taxon>
        <taxon>Pentapetalae</taxon>
        <taxon>rosids</taxon>
        <taxon>fabids</taxon>
        <taxon>Fabales</taxon>
        <taxon>Fabaceae</taxon>
        <taxon>Papilionoideae</taxon>
        <taxon>50 kb inversion clade</taxon>
        <taxon>NPAAA clade</taxon>
        <taxon>Hologalegina</taxon>
        <taxon>IRL clade</taxon>
        <taxon>Trifolieae</taxon>
        <taxon>Trifolium</taxon>
    </lineage>
</organism>
<keyword evidence="2" id="KW-1185">Reference proteome</keyword>
<feature type="non-terminal residue" evidence="1">
    <location>
        <position position="18"/>
    </location>
</feature>
<accession>A0A392W4M6</accession>
<evidence type="ECO:0000313" key="1">
    <source>
        <dbReference type="EMBL" id="MCI95277.1"/>
    </source>
</evidence>
<dbReference type="AlphaFoldDB" id="A0A392W4M6"/>
<dbReference type="EMBL" id="LXQA011382156">
    <property type="protein sequence ID" value="MCI95277.1"/>
    <property type="molecule type" value="Genomic_DNA"/>
</dbReference>
<evidence type="ECO:0000313" key="2">
    <source>
        <dbReference type="Proteomes" id="UP000265520"/>
    </source>
</evidence>
<dbReference type="Proteomes" id="UP000265520">
    <property type="component" value="Unassembled WGS sequence"/>
</dbReference>
<protein>
    <submittedName>
        <fullName evidence="1">Uncharacterized protein</fullName>
    </submittedName>
</protein>
<proteinExistence type="predicted"/>